<dbReference type="OrthoDB" id="5380148at2"/>
<feature type="domain" description="AB hydrolase-1" evidence="1">
    <location>
        <begin position="117"/>
        <end position="305"/>
    </location>
</feature>
<protein>
    <submittedName>
        <fullName evidence="2">Alpha/beta hydrolase</fullName>
    </submittedName>
</protein>
<evidence type="ECO:0000313" key="3">
    <source>
        <dbReference type="Proteomes" id="UP000315369"/>
    </source>
</evidence>
<organism evidence="2 3">
    <name type="scientific">Myxococcus llanfairpwllgwyngyllgogerychwyrndrobwllllantysiliogogogochensis</name>
    <dbReference type="NCBI Taxonomy" id="2590453"/>
    <lineage>
        <taxon>Bacteria</taxon>
        <taxon>Pseudomonadati</taxon>
        <taxon>Myxococcota</taxon>
        <taxon>Myxococcia</taxon>
        <taxon>Myxococcales</taxon>
        <taxon>Cystobacterineae</taxon>
        <taxon>Myxococcaceae</taxon>
        <taxon>Myxococcus</taxon>
    </lineage>
</organism>
<dbReference type="SUPFAM" id="SSF53474">
    <property type="entry name" value="alpha/beta-Hydrolases"/>
    <property type="match status" value="1"/>
</dbReference>
<dbReference type="GO" id="GO:0016787">
    <property type="term" value="F:hydrolase activity"/>
    <property type="evidence" value="ECO:0007669"/>
    <property type="project" value="UniProtKB-KW"/>
</dbReference>
<proteinExistence type="predicted"/>
<evidence type="ECO:0000259" key="1">
    <source>
        <dbReference type="Pfam" id="PF12697"/>
    </source>
</evidence>
<comment type="caution">
    <text evidence="2">The sequence shown here is derived from an EMBL/GenBank/DDBJ whole genome shotgun (WGS) entry which is preliminary data.</text>
</comment>
<keyword evidence="3" id="KW-1185">Reference proteome</keyword>
<sequence length="319" mass="35557">MYVAFGVLAGITVSVLALRQWLLRREGTPSPSEPFDGHVYRVGKAVIAERRCEQPRATVIGMHGFVADMRYFTRHYGEADIQLILVTSCDYHLPITTPREQPAPWARVPAQPEGTISHDAAVLVQALEHLPKTDVVRVHGHSRGGAVVLEAAKLRPDLFERVEVVLEAPVLPQARPYTSMTRSQVWLLPFVIPLWRRAPISRHNRGAWGPLEDARKRELIMAFPFNPKRVSTMVANVLDIGAWSRERDASLFRNVRRGTVLVPGKDRVLEASSMLESAQRAMPELSVVTLDGCSHFVLWDRPDALPSLARATEHPAASG</sequence>
<gene>
    <name evidence="2" type="ORF">FJV41_25265</name>
</gene>
<dbReference type="Proteomes" id="UP000315369">
    <property type="component" value="Unassembled WGS sequence"/>
</dbReference>
<dbReference type="AlphaFoldDB" id="A0A540WW00"/>
<keyword evidence="2" id="KW-0378">Hydrolase</keyword>
<dbReference type="Gene3D" id="3.40.50.1820">
    <property type="entry name" value="alpha/beta hydrolase"/>
    <property type="match status" value="1"/>
</dbReference>
<accession>A0A540WW00</accession>
<dbReference type="Pfam" id="PF12697">
    <property type="entry name" value="Abhydrolase_6"/>
    <property type="match status" value="1"/>
</dbReference>
<dbReference type="InterPro" id="IPR029058">
    <property type="entry name" value="AB_hydrolase_fold"/>
</dbReference>
<reference evidence="2 3" key="1">
    <citation type="submission" date="2019-06" db="EMBL/GenBank/DDBJ databases">
        <authorList>
            <person name="Livingstone P."/>
            <person name="Whitworth D."/>
        </authorList>
    </citation>
    <scope>NUCLEOTIDE SEQUENCE [LARGE SCALE GENOMIC DNA]</scope>
    <source>
        <strain evidence="2 3">AM401</strain>
    </source>
</reference>
<name>A0A540WW00_9BACT</name>
<dbReference type="InterPro" id="IPR000073">
    <property type="entry name" value="AB_hydrolase_1"/>
</dbReference>
<dbReference type="EMBL" id="VIFM01000109">
    <property type="protein sequence ID" value="TQF13185.1"/>
    <property type="molecule type" value="Genomic_DNA"/>
</dbReference>
<evidence type="ECO:0000313" key="2">
    <source>
        <dbReference type="EMBL" id="TQF13185.1"/>
    </source>
</evidence>
<dbReference type="RefSeq" id="WP_141645107.1">
    <property type="nucleotide sequence ID" value="NZ_VIFM01000109.1"/>
</dbReference>